<evidence type="ECO:0000256" key="1">
    <source>
        <dbReference type="SAM" id="Phobius"/>
    </source>
</evidence>
<feature type="transmembrane region" description="Helical" evidence="1">
    <location>
        <begin position="36"/>
        <end position="52"/>
    </location>
</feature>
<evidence type="ECO:0000313" key="2">
    <source>
        <dbReference type="EMBL" id="MBR7793495.1"/>
    </source>
</evidence>
<keyword evidence="3" id="KW-1185">Reference proteome</keyword>
<comment type="caution">
    <text evidence="2">The sequence shown here is derived from an EMBL/GenBank/DDBJ whole genome shotgun (WGS) entry which is preliminary data.</text>
</comment>
<organism evidence="2 3">
    <name type="scientific">Undibacterium rivi</name>
    <dbReference type="NCBI Taxonomy" id="2828729"/>
    <lineage>
        <taxon>Bacteria</taxon>
        <taxon>Pseudomonadati</taxon>
        <taxon>Pseudomonadota</taxon>
        <taxon>Betaproteobacteria</taxon>
        <taxon>Burkholderiales</taxon>
        <taxon>Oxalobacteraceae</taxon>
        <taxon>Undibacterium</taxon>
    </lineage>
</organism>
<dbReference type="RefSeq" id="WP_212679458.1">
    <property type="nucleotide sequence ID" value="NZ_JAGSPK010000004.1"/>
</dbReference>
<accession>A0ABS5H4N4</accession>
<name>A0ABS5H4N4_9BURK</name>
<reference evidence="2 3" key="1">
    <citation type="submission" date="2021-04" db="EMBL/GenBank/DDBJ databases">
        <title>novel species isolated from subtropical streams in China.</title>
        <authorList>
            <person name="Lu H."/>
        </authorList>
    </citation>
    <scope>NUCLEOTIDE SEQUENCE [LARGE SCALE GENOMIC DNA]</scope>
    <source>
        <strain evidence="2 3">FT147W</strain>
    </source>
</reference>
<protein>
    <submittedName>
        <fullName evidence="2">Uncharacterized protein</fullName>
    </submittedName>
</protein>
<keyword evidence="1" id="KW-0812">Transmembrane</keyword>
<proteinExistence type="predicted"/>
<dbReference type="Proteomes" id="UP000682982">
    <property type="component" value="Unassembled WGS sequence"/>
</dbReference>
<evidence type="ECO:0000313" key="3">
    <source>
        <dbReference type="Proteomes" id="UP000682982"/>
    </source>
</evidence>
<feature type="transmembrane region" description="Helical" evidence="1">
    <location>
        <begin position="231"/>
        <end position="250"/>
    </location>
</feature>
<gene>
    <name evidence="2" type="ORF">KDM87_12885</name>
</gene>
<sequence>MSAALILSNFLGVNFSGANLPILGDTLSVIGEKERIWWAVFFLLIYLTYRFISLKNTKEDTNSFISEFKQKYKERKKQGFKNSVIRAMSRKRSLLCQAAIIEKIDAYNNDESIPITHQKKITAPISITRLSQTQPHTIIKKTSFKYQSRYSFDAQIDTSTRYDKDRNTINSEEEVRLFFETSHCSNLFLYPEANQTMVSGITDIEISIWNDPIQFVATLIKTILSEKFSETFMALIIAFLGFSVAVSYIINPPHLTKPASTWCQPMKYADAGRSAAK</sequence>
<dbReference type="EMBL" id="JAGSPK010000004">
    <property type="protein sequence ID" value="MBR7793495.1"/>
    <property type="molecule type" value="Genomic_DNA"/>
</dbReference>
<keyword evidence="1" id="KW-1133">Transmembrane helix</keyword>
<keyword evidence="1" id="KW-0472">Membrane</keyword>